<evidence type="ECO:0000313" key="3">
    <source>
        <dbReference type="Proteomes" id="UP000324022"/>
    </source>
</evidence>
<dbReference type="Proteomes" id="UP000324022">
    <property type="component" value="Unassembled WGS sequence"/>
</dbReference>
<name>A0A5C3EBY0_9BASI</name>
<feature type="signal peptide" evidence="1">
    <location>
        <begin position="1"/>
        <end position="22"/>
    </location>
</feature>
<reference evidence="2 3" key="1">
    <citation type="submission" date="2018-03" db="EMBL/GenBank/DDBJ databases">
        <authorList>
            <person name="Guldener U."/>
        </authorList>
    </citation>
    <scope>NUCLEOTIDE SEQUENCE [LARGE SCALE GENOMIC DNA]</scope>
    <source>
        <strain evidence="2 3">NBRC100155</strain>
    </source>
</reference>
<organism evidence="2 3">
    <name type="scientific">Ustilago trichophora</name>
    <dbReference type="NCBI Taxonomy" id="86804"/>
    <lineage>
        <taxon>Eukaryota</taxon>
        <taxon>Fungi</taxon>
        <taxon>Dikarya</taxon>
        <taxon>Basidiomycota</taxon>
        <taxon>Ustilaginomycotina</taxon>
        <taxon>Ustilaginomycetes</taxon>
        <taxon>Ustilaginales</taxon>
        <taxon>Ustilaginaceae</taxon>
        <taxon>Ustilago</taxon>
    </lineage>
</organism>
<keyword evidence="1" id="KW-0732">Signal</keyword>
<evidence type="ECO:0000256" key="1">
    <source>
        <dbReference type="SAM" id="SignalP"/>
    </source>
</evidence>
<dbReference type="OrthoDB" id="2544866at2759"/>
<evidence type="ECO:0008006" key="4">
    <source>
        <dbReference type="Google" id="ProtNLM"/>
    </source>
</evidence>
<dbReference type="EMBL" id="OOIN01000021">
    <property type="protein sequence ID" value="SPO28153.1"/>
    <property type="molecule type" value="Genomic_DNA"/>
</dbReference>
<sequence>MLLLAYLRLGILAFTAVSLSLAADRMDSHHLYIHGRPRQVVTYDELSRGSFHPDTGLHPLTLGDGLLLYQAHKTRVFHKGIPIHFRHSDRGYNLDKLQRGFADFGEIHLLEDPKDPSKTLTISKDANEQVVTRQAERAVHDHAVQIRTVQQKYGDLAAITAYGFKFDPVPKKKWLLFTKTRPVPEWEDVRNAVPVPRDMPIEDARARIDAQRFLKFSASDDGSAFGIRLLKDGTQQVQHFASELAVFLPH</sequence>
<keyword evidence="3" id="KW-1185">Reference proteome</keyword>
<accession>A0A5C3EBY0</accession>
<gene>
    <name evidence="2" type="ORF">UTRI_10192</name>
</gene>
<evidence type="ECO:0000313" key="2">
    <source>
        <dbReference type="EMBL" id="SPO28153.1"/>
    </source>
</evidence>
<dbReference type="AlphaFoldDB" id="A0A5C3EBY0"/>
<proteinExistence type="predicted"/>
<protein>
    <recommendedName>
        <fullName evidence="4">Secreted protein</fullName>
    </recommendedName>
</protein>
<feature type="chain" id="PRO_5023146335" description="Secreted protein" evidence="1">
    <location>
        <begin position="23"/>
        <end position="250"/>
    </location>
</feature>